<organism evidence="3 4">
    <name type="scientific">Spirosoma soli</name>
    <dbReference type="NCBI Taxonomy" id="1770529"/>
    <lineage>
        <taxon>Bacteria</taxon>
        <taxon>Pseudomonadati</taxon>
        <taxon>Bacteroidota</taxon>
        <taxon>Cytophagia</taxon>
        <taxon>Cytophagales</taxon>
        <taxon>Cytophagaceae</taxon>
        <taxon>Spirosoma</taxon>
    </lineage>
</organism>
<dbReference type="InterPro" id="IPR006976">
    <property type="entry name" value="VanZ-like"/>
</dbReference>
<protein>
    <submittedName>
        <fullName evidence="3">VanZ family protein</fullName>
    </submittedName>
</protein>
<dbReference type="PANTHER" id="PTHR28008">
    <property type="entry name" value="DOMAIN PROTEIN, PUTATIVE (AFU_ORTHOLOGUE AFUA_3G10980)-RELATED"/>
    <property type="match status" value="1"/>
</dbReference>
<keyword evidence="1" id="KW-0472">Membrane</keyword>
<reference evidence="4" key="1">
    <citation type="journal article" date="2019" name="Int. J. Syst. Evol. Microbiol.">
        <title>The Global Catalogue of Microorganisms (GCM) 10K type strain sequencing project: providing services to taxonomists for standard genome sequencing and annotation.</title>
        <authorList>
            <consortium name="The Broad Institute Genomics Platform"/>
            <consortium name="The Broad Institute Genome Sequencing Center for Infectious Disease"/>
            <person name="Wu L."/>
            <person name="Ma J."/>
        </authorList>
    </citation>
    <scope>NUCLEOTIDE SEQUENCE [LARGE SCALE GENOMIC DNA]</scope>
    <source>
        <strain evidence="4">KCTC 42805</strain>
    </source>
</reference>
<comment type="caution">
    <text evidence="3">The sequence shown here is derived from an EMBL/GenBank/DDBJ whole genome shotgun (WGS) entry which is preliminary data.</text>
</comment>
<feature type="domain" description="VanZ-like" evidence="2">
    <location>
        <begin position="35"/>
        <end position="104"/>
    </location>
</feature>
<evidence type="ECO:0000313" key="3">
    <source>
        <dbReference type="EMBL" id="MFD2571646.1"/>
    </source>
</evidence>
<feature type="transmembrane region" description="Helical" evidence="1">
    <location>
        <begin position="92"/>
        <end position="112"/>
    </location>
</feature>
<proteinExistence type="predicted"/>
<evidence type="ECO:0000259" key="2">
    <source>
        <dbReference type="Pfam" id="PF04892"/>
    </source>
</evidence>
<evidence type="ECO:0000313" key="4">
    <source>
        <dbReference type="Proteomes" id="UP001597469"/>
    </source>
</evidence>
<keyword evidence="4" id="KW-1185">Reference proteome</keyword>
<gene>
    <name evidence="3" type="ORF">ACFSUS_13460</name>
</gene>
<dbReference type="PANTHER" id="PTHR28008:SF1">
    <property type="entry name" value="DOMAIN PROTEIN, PUTATIVE (AFU_ORTHOLOGUE AFUA_3G10980)-RELATED"/>
    <property type="match status" value="1"/>
</dbReference>
<evidence type="ECO:0000256" key="1">
    <source>
        <dbReference type="SAM" id="Phobius"/>
    </source>
</evidence>
<sequence>MNYSTLRYGAAITWTIIMLIGCTIPGPDVPPVMTLNDKFMHIGIFVPFAALWIIAGRRPMWVIIAGLLYGILIEVIQGVLPIHRSADVKDAIADFIGTLLGVGVGLGLGKVFKI</sequence>
<accession>A0ABW5M5P7</accession>
<dbReference type="NCBIfam" id="NF037970">
    <property type="entry name" value="vanZ_1"/>
    <property type="match status" value="1"/>
</dbReference>
<name>A0ABW5M5P7_9BACT</name>
<feature type="transmembrane region" description="Helical" evidence="1">
    <location>
        <begin position="61"/>
        <end position="80"/>
    </location>
</feature>
<feature type="transmembrane region" description="Helical" evidence="1">
    <location>
        <begin position="39"/>
        <end position="55"/>
    </location>
</feature>
<keyword evidence="1" id="KW-1133">Transmembrane helix</keyword>
<dbReference type="PROSITE" id="PS51257">
    <property type="entry name" value="PROKAR_LIPOPROTEIN"/>
    <property type="match status" value="1"/>
</dbReference>
<dbReference type="EMBL" id="JBHULN010000007">
    <property type="protein sequence ID" value="MFD2571646.1"/>
    <property type="molecule type" value="Genomic_DNA"/>
</dbReference>
<dbReference type="Pfam" id="PF04892">
    <property type="entry name" value="VanZ"/>
    <property type="match status" value="1"/>
</dbReference>
<keyword evidence="1" id="KW-0812">Transmembrane</keyword>
<dbReference type="Proteomes" id="UP001597469">
    <property type="component" value="Unassembled WGS sequence"/>
</dbReference>
<feature type="transmembrane region" description="Helical" evidence="1">
    <location>
        <begin position="6"/>
        <end position="27"/>
    </location>
</feature>
<dbReference type="RefSeq" id="WP_381523370.1">
    <property type="nucleotide sequence ID" value="NZ_JBHULN010000007.1"/>
</dbReference>